<gene>
    <name evidence="1" type="ORF">PMAYCL1PPCAC_09180</name>
</gene>
<feature type="non-terminal residue" evidence="1">
    <location>
        <position position="1"/>
    </location>
</feature>
<dbReference type="GO" id="GO:0042626">
    <property type="term" value="F:ATPase-coupled transmembrane transporter activity"/>
    <property type="evidence" value="ECO:0007669"/>
    <property type="project" value="TreeGrafter"/>
</dbReference>
<protein>
    <recommendedName>
        <fullName evidence="3">p-glycoprotein</fullName>
    </recommendedName>
</protein>
<evidence type="ECO:0008006" key="3">
    <source>
        <dbReference type="Google" id="ProtNLM"/>
    </source>
</evidence>
<name>A0AAN4ZL47_9BILA</name>
<dbReference type="SUPFAM" id="SSF52540">
    <property type="entry name" value="P-loop containing nucleoside triphosphate hydrolases"/>
    <property type="match status" value="1"/>
</dbReference>
<reference evidence="2" key="1">
    <citation type="submission" date="2022-10" db="EMBL/GenBank/DDBJ databases">
        <title>Genome assembly of Pristionchus species.</title>
        <authorList>
            <person name="Yoshida K."/>
            <person name="Sommer R.J."/>
        </authorList>
    </citation>
    <scope>NUCLEOTIDE SEQUENCE [LARGE SCALE GENOMIC DNA]</scope>
    <source>
        <strain evidence="2">RS5460</strain>
    </source>
</reference>
<dbReference type="GO" id="GO:0016020">
    <property type="term" value="C:membrane"/>
    <property type="evidence" value="ECO:0007669"/>
    <property type="project" value="TreeGrafter"/>
</dbReference>
<keyword evidence="2" id="KW-1185">Reference proteome</keyword>
<comment type="caution">
    <text evidence="1">The sequence shown here is derived from an EMBL/GenBank/DDBJ whole genome shotgun (WGS) entry which is preliminary data.</text>
</comment>
<sequence length="68" mass="7251">ALDAQSERAVQAAIVSASAGRTSISIAHQLATIKDAPRIYFIEDGHVVESGTHQQLLALEARYAAYAK</sequence>
<evidence type="ECO:0000313" key="1">
    <source>
        <dbReference type="EMBL" id="GMR38985.1"/>
    </source>
</evidence>
<dbReference type="AlphaFoldDB" id="A0AAN4ZL47"/>
<dbReference type="EMBL" id="BTRK01000002">
    <property type="protein sequence ID" value="GMR38985.1"/>
    <property type="molecule type" value="Genomic_DNA"/>
</dbReference>
<dbReference type="PANTHER" id="PTHR24221">
    <property type="entry name" value="ATP-BINDING CASSETTE SUB-FAMILY B"/>
    <property type="match status" value="1"/>
</dbReference>
<evidence type="ECO:0000313" key="2">
    <source>
        <dbReference type="Proteomes" id="UP001328107"/>
    </source>
</evidence>
<proteinExistence type="predicted"/>
<dbReference type="InterPro" id="IPR039421">
    <property type="entry name" value="Type_1_exporter"/>
</dbReference>
<dbReference type="InterPro" id="IPR027417">
    <property type="entry name" value="P-loop_NTPase"/>
</dbReference>
<dbReference type="Proteomes" id="UP001328107">
    <property type="component" value="Unassembled WGS sequence"/>
</dbReference>
<feature type="non-terminal residue" evidence="1">
    <location>
        <position position="68"/>
    </location>
</feature>
<dbReference type="Gene3D" id="3.40.50.300">
    <property type="entry name" value="P-loop containing nucleotide triphosphate hydrolases"/>
    <property type="match status" value="1"/>
</dbReference>
<organism evidence="1 2">
    <name type="scientific">Pristionchus mayeri</name>
    <dbReference type="NCBI Taxonomy" id="1317129"/>
    <lineage>
        <taxon>Eukaryota</taxon>
        <taxon>Metazoa</taxon>
        <taxon>Ecdysozoa</taxon>
        <taxon>Nematoda</taxon>
        <taxon>Chromadorea</taxon>
        <taxon>Rhabditida</taxon>
        <taxon>Rhabditina</taxon>
        <taxon>Diplogasteromorpha</taxon>
        <taxon>Diplogasteroidea</taxon>
        <taxon>Neodiplogasteridae</taxon>
        <taxon>Pristionchus</taxon>
    </lineage>
</organism>
<accession>A0AAN4ZL47</accession>
<dbReference type="PANTHER" id="PTHR24221:SF617">
    <property type="entry name" value="P-GLYCOPROTEIN RELATED"/>
    <property type="match status" value="1"/>
</dbReference>